<reference evidence="2 3" key="1">
    <citation type="submission" date="2018-08" db="EMBL/GenBank/DDBJ databases">
        <title>A genome reference for cultivated species of the human gut microbiota.</title>
        <authorList>
            <person name="Zou Y."/>
            <person name="Xue W."/>
            <person name="Luo G."/>
        </authorList>
    </citation>
    <scope>NUCLEOTIDE SEQUENCE [LARGE SCALE GENOMIC DNA]</scope>
    <source>
        <strain evidence="2 3">AM46-16</strain>
    </source>
</reference>
<name>A0A413QKH9_9FIRM</name>
<evidence type="ECO:0000313" key="3">
    <source>
        <dbReference type="Proteomes" id="UP000284962"/>
    </source>
</evidence>
<accession>A0A413QKH9</accession>
<protein>
    <submittedName>
        <fullName evidence="2">Uncharacterized protein</fullName>
    </submittedName>
</protein>
<keyword evidence="1" id="KW-1133">Transmembrane helix</keyword>
<gene>
    <name evidence="2" type="ORF">DW957_08195</name>
</gene>
<proteinExistence type="predicted"/>
<feature type="transmembrane region" description="Helical" evidence="1">
    <location>
        <begin position="32"/>
        <end position="49"/>
    </location>
</feature>
<keyword evidence="1" id="KW-0472">Membrane</keyword>
<comment type="caution">
    <text evidence="2">The sequence shown here is derived from an EMBL/GenBank/DDBJ whole genome shotgun (WGS) entry which is preliminary data.</text>
</comment>
<evidence type="ECO:0000313" key="2">
    <source>
        <dbReference type="EMBL" id="RGZ99838.1"/>
    </source>
</evidence>
<dbReference type="Proteomes" id="UP000284962">
    <property type="component" value="Unassembled WGS sequence"/>
</dbReference>
<organism evidence="2 3">
    <name type="scientific">Dorea formicigenerans</name>
    <dbReference type="NCBI Taxonomy" id="39486"/>
    <lineage>
        <taxon>Bacteria</taxon>
        <taxon>Bacillati</taxon>
        <taxon>Bacillota</taxon>
        <taxon>Clostridia</taxon>
        <taxon>Lachnospirales</taxon>
        <taxon>Lachnospiraceae</taxon>
        <taxon>Dorea</taxon>
    </lineage>
</organism>
<evidence type="ECO:0000256" key="1">
    <source>
        <dbReference type="SAM" id="Phobius"/>
    </source>
</evidence>
<dbReference type="AlphaFoldDB" id="A0A413QKH9"/>
<sequence length="207" mass="23825">MNKRMRRAITAFASGASIISLAFVENMPEMLKYTLLLVGIASVGFLIYSEAKEDQINEKVCHSEAEIKTVMRELVREKGRVAIMSRDLSWVDREMEAYISIKKDDALICVQKETELTKRLMEQGVNVKYYGHVGFEPVSRFTIIRYNKKDHQVAIANTQNQVKGRRKRTFKHVIYQTMPNGSQQDIWINSLAKDMISLCELIGKETE</sequence>
<dbReference type="EMBL" id="QSEW01000007">
    <property type="protein sequence ID" value="RGZ99838.1"/>
    <property type="molecule type" value="Genomic_DNA"/>
</dbReference>
<keyword evidence="1" id="KW-0812">Transmembrane</keyword>